<evidence type="ECO:0000256" key="1">
    <source>
        <dbReference type="SAM" id="MobiDB-lite"/>
    </source>
</evidence>
<dbReference type="EMBL" id="BART01011150">
    <property type="protein sequence ID" value="GAG81401.1"/>
    <property type="molecule type" value="Genomic_DNA"/>
</dbReference>
<evidence type="ECO:0000313" key="2">
    <source>
        <dbReference type="EMBL" id="GAG81401.1"/>
    </source>
</evidence>
<reference evidence="2" key="1">
    <citation type="journal article" date="2014" name="Front. Microbiol.">
        <title>High frequency of phylogenetically diverse reductive dehalogenase-homologous genes in deep subseafloor sedimentary metagenomes.</title>
        <authorList>
            <person name="Kawai M."/>
            <person name="Futagami T."/>
            <person name="Toyoda A."/>
            <person name="Takaki Y."/>
            <person name="Nishi S."/>
            <person name="Hori S."/>
            <person name="Arai W."/>
            <person name="Tsubouchi T."/>
            <person name="Morono Y."/>
            <person name="Uchiyama I."/>
            <person name="Ito T."/>
            <person name="Fujiyama A."/>
            <person name="Inagaki F."/>
            <person name="Takami H."/>
        </authorList>
    </citation>
    <scope>NUCLEOTIDE SEQUENCE</scope>
    <source>
        <strain evidence="2">Expedition CK06-06</strain>
    </source>
</reference>
<name>X1CAP8_9ZZZZ</name>
<accession>X1CAP8</accession>
<dbReference type="AlphaFoldDB" id="X1CAP8"/>
<sequence length="267" mass="28972">CDDEVECPVGGYGGVGTPGDDSSSGGDEDTGEDDGTDTSPTDEDGEETVTPEPNETMVNACDHPYMPIRPGSTWSYMDNEGQSLDYIVREVTGDENYAEAIVDAVIVSPELTVTLTHTWTCDQEGIRAPLTSITGIPSGVEATVFGEEEGVLLPVVENLTFGSQWNYNTLLKMDFTSADTGAIQVTNDRQEEFTSERMSNVSVPAGEFEALEISGKFTVTTDVGFVTKDFNGTEVLWFVEGVGMVKDLVEQDGTYFIELVDYFIPDR</sequence>
<proteinExistence type="predicted"/>
<feature type="region of interest" description="Disordered" evidence="1">
    <location>
        <begin position="1"/>
        <end position="59"/>
    </location>
</feature>
<feature type="non-terminal residue" evidence="2">
    <location>
        <position position="1"/>
    </location>
</feature>
<gene>
    <name evidence="2" type="ORF">S01H4_23897</name>
</gene>
<feature type="compositionally biased region" description="Acidic residues" evidence="1">
    <location>
        <begin position="26"/>
        <end position="49"/>
    </location>
</feature>
<comment type="caution">
    <text evidence="2">The sequence shown here is derived from an EMBL/GenBank/DDBJ whole genome shotgun (WGS) entry which is preliminary data.</text>
</comment>
<protein>
    <submittedName>
        <fullName evidence="2">Uncharacterized protein</fullName>
    </submittedName>
</protein>
<dbReference type="Gene3D" id="2.40.360.20">
    <property type="match status" value="1"/>
</dbReference>
<organism evidence="2">
    <name type="scientific">marine sediment metagenome</name>
    <dbReference type="NCBI Taxonomy" id="412755"/>
    <lineage>
        <taxon>unclassified sequences</taxon>
        <taxon>metagenomes</taxon>
        <taxon>ecological metagenomes</taxon>
    </lineage>
</organism>